<feature type="compositionally biased region" description="Polar residues" evidence="2">
    <location>
        <begin position="108"/>
        <end position="140"/>
    </location>
</feature>
<evidence type="ECO:0000256" key="1">
    <source>
        <dbReference type="SAM" id="Coils"/>
    </source>
</evidence>
<protein>
    <submittedName>
        <fullName evidence="3">Uncharacterized protein</fullName>
    </submittedName>
</protein>
<evidence type="ECO:0000313" key="3">
    <source>
        <dbReference type="EMBL" id="CAF3886948.1"/>
    </source>
</evidence>
<dbReference type="EMBL" id="CAJOAX010004048">
    <property type="protein sequence ID" value="CAF3886948.1"/>
    <property type="molecule type" value="Genomic_DNA"/>
</dbReference>
<dbReference type="Gene3D" id="1.10.506.20">
    <property type="match status" value="1"/>
</dbReference>
<organism evidence="3 4">
    <name type="scientific">Rotaria sordida</name>
    <dbReference type="NCBI Taxonomy" id="392033"/>
    <lineage>
        <taxon>Eukaryota</taxon>
        <taxon>Metazoa</taxon>
        <taxon>Spiralia</taxon>
        <taxon>Gnathifera</taxon>
        <taxon>Rotifera</taxon>
        <taxon>Eurotatoria</taxon>
        <taxon>Bdelloidea</taxon>
        <taxon>Philodinida</taxon>
        <taxon>Philodinidae</taxon>
        <taxon>Rotaria</taxon>
    </lineage>
</organism>
<dbReference type="AlphaFoldDB" id="A0A819GRS5"/>
<reference evidence="3" key="1">
    <citation type="submission" date="2021-02" db="EMBL/GenBank/DDBJ databases">
        <authorList>
            <person name="Nowell W R."/>
        </authorList>
    </citation>
    <scope>NUCLEOTIDE SEQUENCE</scope>
</reference>
<sequence>TIDHDYDEPRYAHRTNLHDDKCDIDLGREYSILHSTLADLFEQIDFNTRRTLNELEYVLNELTKIKLFYSSTQNGTQIHLHHHHHHIYHHLTTPSEHYYNRLDKQSNDNRSSPYGSQISLSLTGTGTTNESSQGYHSISTSPTITTVENLNKENIRTPLSFKNPIFNKQIIQIEENIQSDLSDDDNNNNHNHSHNQTQTDSSKALYFINNLCIESIKNSSSPSSSSQQSLVHSASRQSLQQPLFVLNNSYMTRSTQSLASTSNINTPITTNNSPSTYYCLKTPHDQFYGTNKRQSILSNQQLPPPKMGLKALNHTSTSNKDIVLAQRSPMLNLYQEEKCRRIECEKQAERLRNELNRSNEQIEEYRHLIYLLNEKNLTTNIDDINLIDYSDDDIDIRTMEKNFCLDDNTENKFIFLYSKPSLPPDDDDDVDNLSILSHLENAIE</sequence>
<evidence type="ECO:0000256" key="2">
    <source>
        <dbReference type="SAM" id="MobiDB-lite"/>
    </source>
</evidence>
<feature type="non-terminal residue" evidence="3">
    <location>
        <position position="1"/>
    </location>
</feature>
<name>A0A819GRS5_9BILA</name>
<feature type="region of interest" description="Disordered" evidence="2">
    <location>
        <begin position="101"/>
        <end position="140"/>
    </location>
</feature>
<evidence type="ECO:0000313" key="4">
    <source>
        <dbReference type="Proteomes" id="UP000663823"/>
    </source>
</evidence>
<dbReference type="Proteomes" id="UP000663823">
    <property type="component" value="Unassembled WGS sequence"/>
</dbReference>
<feature type="region of interest" description="Disordered" evidence="2">
    <location>
        <begin position="180"/>
        <end position="200"/>
    </location>
</feature>
<accession>A0A819GRS5</accession>
<feature type="coiled-coil region" evidence="1">
    <location>
        <begin position="334"/>
        <end position="368"/>
    </location>
</feature>
<gene>
    <name evidence="3" type="ORF">OTI717_LOCUS23060</name>
</gene>
<proteinExistence type="predicted"/>
<keyword evidence="1" id="KW-0175">Coiled coil</keyword>
<comment type="caution">
    <text evidence="3">The sequence shown here is derived from an EMBL/GenBank/DDBJ whole genome shotgun (WGS) entry which is preliminary data.</text>
</comment>